<evidence type="ECO:0008006" key="3">
    <source>
        <dbReference type="Google" id="ProtNLM"/>
    </source>
</evidence>
<protein>
    <recommendedName>
        <fullName evidence="3">Excinuclease ABC subunit C</fullName>
    </recommendedName>
</protein>
<proteinExistence type="predicted"/>
<comment type="caution">
    <text evidence="1">The sequence shown here is derived from an EMBL/GenBank/DDBJ whole genome shotgun (WGS) entry which is preliminary data.</text>
</comment>
<reference evidence="1 2" key="1">
    <citation type="journal article" date="2013" name="Genome Announc.">
        <title>Draft Genome Sequence of Sphingobium lactosutens Strain DS20T, Isolated from a Hexachlorocyclohexane Dumpsite.</title>
        <authorList>
            <person name="Kumar R."/>
            <person name="Dwivedi V."/>
            <person name="Negi V."/>
            <person name="Khurana J.P."/>
            <person name="Lal R."/>
        </authorList>
    </citation>
    <scope>NUCLEOTIDE SEQUENCE [LARGE SCALE GENOMIC DNA]</scope>
    <source>
        <strain evidence="1 2">DS20</strain>
    </source>
</reference>
<dbReference type="AlphaFoldDB" id="T0IGV7"/>
<gene>
    <name evidence="1" type="ORF">RLDS_26175</name>
</gene>
<organism evidence="1 2">
    <name type="scientific">Sphingobium lactosutens DS20</name>
    <dbReference type="NCBI Taxonomy" id="1331060"/>
    <lineage>
        <taxon>Bacteria</taxon>
        <taxon>Pseudomonadati</taxon>
        <taxon>Pseudomonadota</taxon>
        <taxon>Alphaproteobacteria</taxon>
        <taxon>Sphingomonadales</taxon>
        <taxon>Sphingomonadaceae</taxon>
        <taxon>Sphingobium</taxon>
    </lineage>
</organism>
<dbReference type="EMBL" id="ATDP01000109">
    <property type="protein sequence ID" value="EQB10925.1"/>
    <property type="molecule type" value="Genomic_DNA"/>
</dbReference>
<keyword evidence="2" id="KW-1185">Reference proteome</keyword>
<name>T0IGV7_9SPHN</name>
<dbReference type="Proteomes" id="UP000015531">
    <property type="component" value="Unassembled WGS sequence"/>
</dbReference>
<sequence>MTLAIAREKALKAWKREWKIRLIEGSNPDWRDLSDLIA</sequence>
<dbReference type="PATRIC" id="fig|1331060.3.peg.5087"/>
<evidence type="ECO:0000313" key="2">
    <source>
        <dbReference type="Proteomes" id="UP000015531"/>
    </source>
</evidence>
<evidence type="ECO:0000313" key="1">
    <source>
        <dbReference type="EMBL" id="EQB10925.1"/>
    </source>
</evidence>
<accession>T0IGV7</accession>